<keyword evidence="3" id="KW-1185">Reference proteome</keyword>
<organism evidence="2 3">
    <name type="scientific">Paenibacillus donghaensis</name>
    <dbReference type="NCBI Taxonomy" id="414771"/>
    <lineage>
        <taxon>Bacteria</taxon>
        <taxon>Bacillati</taxon>
        <taxon>Bacillota</taxon>
        <taxon>Bacilli</taxon>
        <taxon>Bacillales</taxon>
        <taxon>Paenibacillaceae</taxon>
        <taxon>Paenibacillus</taxon>
    </lineage>
</organism>
<proteinExistence type="predicted"/>
<dbReference type="KEGG" id="pdh:B9T62_23025"/>
<dbReference type="Pfam" id="PF20600">
    <property type="entry name" value="ExoX-like_C"/>
    <property type="match status" value="1"/>
</dbReference>
<feature type="domain" description="Exodeoxyribonuclease X-like C-terminal" evidence="1">
    <location>
        <begin position="4"/>
        <end position="31"/>
    </location>
</feature>
<name>A0A2Z2KC70_9BACL</name>
<evidence type="ECO:0000313" key="3">
    <source>
        <dbReference type="Proteomes" id="UP000249890"/>
    </source>
</evidence>
<gene>
    <name evidence="2" type="ORF">B9T62_23025</name>
</gene>
<sequence>MEIMTFGKYKDKTVEEVFLINPAYFLWMKEKKMTNKPEYQEFVQTIPFQYPEQFEWEVDIRSGYQCWECKKTMSIFLMFNPEIEHDFRNRCPIISDLSYSKPKSLIPFAKGFGIILEDRYSKTISSKYIMHICPHCKMHQGDYQIVEDNEQKTQLEQRIIIKCTKGTWGILQ</sequence>
<dbReference type="EMBL" id="CP021780">
    <property type="protein sequence ID" value="ASA23424.1"/>
    <property type="molecule type" value="Genomic_DNA"/>
</dbReference>
<dbReference type="RefSeq" id="WP_087917414.1">
    <property type="nucleotide sequence ID" value="NZ_CP021780.1"/>
</dbReference>
<protein>
    <recommendedName>
        <fullName evidence="1">Exodeoxyribonuclease X-like C-terminal domain-containing protein</fullName>
    </recommendedName>
</protein>
<evidence type="ECO:0000313" key="2">
    <source>
        <dbReference type="EMBL" id="ASA23424.1"/>
    </source>
</evidence>
<reference evidence="2 3" key="1">
    <citation type="submission" date="2017-06" db="EMBL/GenBank/DDBJ databases">
        <title>Complete genome sequence of Paenibacillus donghaensis KCTC 13049T isolated from East Sea sediment, South Korea.</title>
        <authorList>
            <person name="Jung B.K."/>
            <person name="Hong S.-J."/>
            <person name="Shin J.-H."/>
        </authorList>
    </citation>
    <scope>NUCLEOTIDE SEQUENCE [LARGE SCALE GENOMIC DNA]</scope>
    <source>
        <strain evidence="2 3">KCTC 13049</strain>
    </source>
</reference>
<dbReference type="Proteomes" id="UP000249890">
    <property type="component" value="Chromosome"/>
</dbReference>
<dbReference type="AlphaFoldDB" id="A0A2Z2KC70"/>
<dbReference type="OrthoDB" id="2610000at2"/>
<dbReference type="InterPro" id="IPR046768">
    <property type="entry name" value="ExoX-like_C"/>
</dbReference>
<accession>A0A2Z2KC70</accession>
<evidence type="ECO:0000259" key="1">
    <source>
        <dbReference type="Pfam" id="PF20600"/>
    </source>
</evidence>